<accession>X1CAZ4</accession>
<sequence length="134" mass="15863">DYNFTHLSNFTDDILWTSSFNDSITDSAGAENVSWNESGARDIWDDYNYNMSSPYDEFNYNMSEATFDYNMTDGVFDIYGEWFYNMSSPYDVFNYNMTDTTFDYNMTRTDAEVLKVCDYNYTLLSNFTDDILWT</sequence>
<organism evidence="1">
    <name type="scientific">marine sediment metagenome</name>
    <dbReference type="NCBI Taxonomy" id="412755"/>
    <lineage>
        <taxon>unclassified sequences</taxon>
        <taxon>metagenomes</taxon>
        <taxon>ecological metagenomes</taxon>
    </lineage>
</organism>
<proteinExistence type="predicted"/>
<name>X1CAZ4_9ZZZZ</name>
<comment type="caution">
    <text evidence="1">The sequence shown here is derived from an EMBL/GenBank/DDBJ whole genome shotgun (WGS) entry which is preliminary data.</text>
</comment>
<protein>
    <submittedName>
        <fullName evidence="1">Uncharacterized protein</fullName>
    </submittedName>
</protein>
<reference evidence="1" key="1">
    <citation type="journal article" date="2014" name="Front. Microbiol.">
        <title>High frequency of phylogenetically diverse reductive dehalogenase-homologous genes in deep subseafloor sedimentary metagenomes.</title>
        <authorList>
            <person name="Kawai M."/>
            <person name="Futagami T."/>
            <person name="Toyoda A."/>
            <person name="Takaki Y."/>
            <person name="Nishi S."/>
            <person name="Hori S."/>
            <person name="Arai W."/>
            <person name="Tsubouchi T."/>
            <person name="Morono Y."/>
            <person name="Uchiyama I."/>
            <person name="Ito T."/>
            <person name="Fujiyama A."/>
            <person name="Inagaki F."/>
            <person name="Takami H."/>
        </authorList>
    </citation>
    <scope>NUCLEOTIDE SEQUENCE</scope>
    <source>
        <strain evidence="1">Expedition CK06-06</strain>
    </source>
</reference>
<gene>
    <name evidence="1" type="ORF">S01H4_63586</name>
</gene>
<feature type="non-terminal residue" evidence="1">
    <location>
        <position position="1"/>
    </location>
</feature>
<evidence type="ECO:0000313" key="1">
    <source>
        <dbReference type="EMBL" id="GAH05346.1"/>
    </source>
</evidence>
<feature type="non-terminal residue" evidence="1">
    <location>
        <position position="134"/>
    </location>
</feature>
<dbReference type="AlphaFoldDB" id="X1CAZ4"/>
<dbReference type="EMBL" id="BART01038283">
    <property type="protein sequence ID" value="GAH05346.1"/>
    <property type="molecule type" value="Genomic_DNA"/>
</dbReference>